<dbReference type="Proteomes" id="UP000663891">
    <property type="component" value="Unassembled WGS sequence"/>
</dbReference>
<comment type="caution">
    <text evidence="2">The sequence shown here is derived from an EMBL/GenBank/DDBJ whole genome shotgun (WGS) entry which is preliminary data.</text>
</comment>
<evidence type="ECO:0000313" key="2">
    <source>
        <dbReference type="EMBL" id="CAF3994958.1"/>
    </source>
</evidence>
<organism evidence="2 3">
    <name type="scientific">Adineta steineri</name>
    <dbReference type="NCBI Taxonomy" id="433720"/>
    <lineage>
        <taxon>Eukaryota</taxon>
        <taxon>Metazoa</taxon>
        <taxon>Spiralia</taxon>
        <taxon>Gnathifera</taxon>
        <taxon>Rotifera</taxon>
        <taxon>Eurotatoria</taxon>
        <taxon>Bdelloidea</taxon>
        <taxon>Adinetida</taxon>
        <taxon>Adinetidae</taxon>
        <taxon>Adineta</taxon>
    </lineage>
</organism>
<dbReference type="EMBL" id="CAJOAY010002999">
    <property type="protein sequence ID" value="CAF3994958.1"/>
    <property type="molecule type" value="Genomic_DNA"/>
</dbReference>
<dbReference type="EMBL" id="CAJNON010001421">
    <property type="protein sequence ID" value="CAF1461159.1"/>
    <property type="molecule type" value="Genomic_DNA"/>
</dbReference>
<accession>A0A819NKN4</accession>
<dbReference type="OrthoDB" id="66881at2759"/>
<evidence type="ECO:0000313" key="1">
    <source>
        <dbReference type="EMBL" id="CAF1461159.1"/>
    </source>
</evidence>
<name>A0A819NKN4_9BILA</name>
<dbReference type="InterPro" id="IPR036188">
    <property type="entry name" value="FAD/NAD-bd_sf"/>
</dbReference>
<evidence type="ECO:0000313" key="3">
    <source>
        <dbReference type="Proteomes" id="UP000663881"/>
    </source>
</evidence>
<protein>
    <submittedName>
        <fullName evidence="2">Uncharacterized protein</fullName>
    </submittedName>
</protein>
<gene>
    <name evidence="2" type="ORF">OKA104_LOCUS29437</name>
    <name evidence="1" type="ORF">VCS650_LOCUS40051</name>
</gene>
<reference evidence="2" key="1">
    <citation type="submission" date="2021-02" db="EMBL/GenBank/DDBJ databases">
        <authorList>
            <person name="Nowell W R."/>
        </authorList>
    </citation>
    <scope>NUCLEOTIDE SEQUENCE</scope>
</reference>
<dbReference type="SUPFAM" id="SSF51905">
    <property type="entry name" value="FAD/NAD(P)-binding domain"/>
    <property type="match status" value="1"/>
</dbReference>
<dbReference type="Proteomes" id="UP000663881">
    <property type="component" value="Unassembled WGS sequence"/>
</dbReference>
<proteinExistence type="predicted"/>
<dbReference type="AlphaFoldDB" id="A0A819NKN4"/>
<dbReference type="Gene3D" id="3.50.50.60">
    <property type="entry name" value="FAD/NAD(P)-binding domain"/>
    <property type="match status" value="1"/>
</dbReference>
<sequence length="73" mass="8723">MIDNKLNPGSTMNSSIEQDEIDYFELKIYSEEFDYVIITTGHYSTLFIRYLKCIETFPGRLLHSHDYRFAEDF</sequence>